<keyword evidence="2" id="KW-1185">Reference proteome</keyword>
<name>A0A8C5PV05_9ANUR</name>
<dbReference type="AlphaFoldDB" id="A0A8C5PV05"/>
<protein>
    <submittedName>
        <fullName evidence="1">Uncharacterized protein</fullName>
    </submittedName>
</protein>
<accession>A0A8C5PV05</accession>
<evidence type="ECO:0000313" key="1">
    <source>
        <dbReference type="Ensembl" id="ENSLLEP00000028052.1"/>
    </source>
</evidence>
<proteinExistence type="predicted"/>
<reference evidence="1" key="2">
    <citation type="submission" date="2025-09" db="UniProtKB">
        <authorList>
            <consortium name="Ensembl"/>
        </authorList>
    </citation>
    <scope>IDENTIFICATION</scope>
</reference>
<reference evidence="1" key="1">
    <citation type="submission" date="2025-08" db="UniProtKB">
        <authorList>
            <consortium name="Ensembl"/>
        </authorList>
    </citation>
    <scope>IDENTIFICATION</scope>
</reference>
<dbReference type="Proteomes" id="UP000694569">
    <property type="component" value="Unplaced"/>
</dbReference>
<dbReference type="Ensembl" id="ENSLLET00000029146.1">
    <property type="protein sequence ID" value="ENSLLEP00000028052.1"/>
    <property type="gene ID" value="ENSLLEG00000017817.1"/>
</dbReference>
<evidence type="ECO:0000313" key="2">
    <source>
        <dbReference type="Proteomes" id="UP000694569"/>
    </source>
</evidence>
<sequence length="55" mass="6469">SVNQFPGIFPYLEEQQACVFHIFLLLLPNRKTFLTVLEVVKYRIVFHDNVSIMSI</sequence>
<organism evidence="1 2">
    <name type="scientific">Leptobrachium leishanense</name>
    <name type="common">Leishan spiny toad</name>
    <dbReference type="NCBI Taxonomy" id="445787"/>
    <lineage>
        <taxon>Eukaryota</taxon>
        <taxon>Metazoa</taxon>
        <taxon>Chordata</taxon>
        <taxon>Craniata</taxon>
        <taxon>Vertebrata</taxon>
        <taxon>Euteleostomi</taxon>
        <taxon>Amphibia</taxon>
        <taxon>Batrachia</taxon>
        <taxon>Anura</taxon>
        <taxon>Pelobatoidea</taxon>
        <taxon>Megophryidae</taxon>
        <taxon>Leptobrachium</taxon>
    </lineage>
</organism>